<feature type="compositionally biased region" description="Low complexity" evidence="1">
    <location>
        <begin position="1"/>
        <end position="11"/>
    </location>
</feature>
<reference evidence="3" key="1">
    <citation type="journal article" date="2019" name="Int. J. Syst. Evol. Microbiol.">
        <title>The Global Catalogue of Microorganisms (GCM) 10K type strain sequencing project: providing services to taxonomists for standard genome sequencing and annotation.</title>
        <authorList>
            <consortium name="The Broad Institute Genomics Platform"/>
            <consortium name="The Broad Institute Genome Sequencing Center for Infectious Disease"/>
            <person name="Wu L."/>
            <person name="Ma J."/>
        </authorList>
    </citation>
    <scope>NUCLEOTIDE SEQUENCE [LARGE SCALE GENOMIC DNA]</scope>
    <source>
        <strain evidence="3">CGMCC 4.7248</strain>
    </source>
</reference>
<sequence>MNGTNGVNGTNGRDDFGGDAFRDNVFDEDAHDEDIFDEAPYDAGEFGADRLEEELRQAAAVLDPPPAQLEQIAVEAYALHDLDARVAELTFDSLVDAIPVRGATEPPRMLTFRAGETTVDVEVTSQGLMGQLLPPRPARIEVLAGPHAGAELATDDLGRFTGEAPPPGPFALRLRTGGEVVVTEWLRA</sequence>
<protein>
    <recommendedName>
        <fullName evidence="4">Carboxypeptidase regulatory-like domain-containing protein</fullName>
    </recommendedName>
</protein>
<dbReference type="EMBL" id="JBHSNY010000015">
    <property type="protein sequence ID" value="MFC5638895.1"/>
    <property type="molecule type" value="Genomic_DNA"/>
</dbReference>
<evidence type="ECO:0008006" key="4">
    <source>
        <dbReference type="Google" id="ProtNLM"/>
    </source>
</evidence>
<evidence type="ECO:0000313" key="2">
    <source>
        <dbReference type="EMBL" id="MFC5638895.1"/>
    </source>
</evidence>
<feature type="region of interest" description="Disordered" evidence="1">
    <location>
        <begin position="1"/>
        <end position="23"/>
    </location>
</feature>
<evidence type="ECO:0000313" key="3">
    <source>
        <dbReference type="Proteomes" id="UP001596154"/>
    </source>
</evidence>
<accession>A0ABW0UZ46</accession>
<dbReference type="RefSeq" id="WP_381030335.1">
    <property type="nucleotide sequence ID" value="NZ_JBHSNY010000015.1"/>
</dbReference>
<gene>
    <name evidence="2" type="ORF">ACFPZJ_35090</name>
</gene>
<keyword evidence="3" id="KW-1185">Reference proteome</keyword>
<organism evidence="2 3">
    <name type="scientific">Streptomyces bullii</name>
    <dbReference type="NCBI Taxonomy" id="349910"/>
    <lineage>
        <taxon>Bacteria</taxon>
        <taxon>Bacillati</taxon>
        <taxon>Actinomycetota</taxon>
        <taxon>Actinomycetes</taxon>
        <taxon>Kitasatosporales</taxon>
        <taxon>Streptomycetaceae</taxon>
        <taxon>Streptomyces</taxon>
    </lineage>
</organism>
<feature type="compositionally biased region" description="Basic and acidic residues" evidence="1">
    <location>
        <begin position="12"/>
        <end position="23"/>
    </location>
</feature>
<proteinExistence type="predicted"/>
<dbReference type="Proteomes" id="UP001596154">
    <property type="component" value="Unassembled WGS sequence"/>
</dbReference>
<name>A0ABW0UZ46_9ACTN</name>
<comment type="caution">
    <text evidence="2">The sequence shown here is derived from an EMBL/GenBank/DDBJ whole genome shotgun (WGS) entry which is preliminary data.</text>
</comment>
<evidence type="ECO:0000256" key="1">
    <source>
        <dbReference type="SAM" id="MobiDB-lite"/>
    </source>
</evidence>